<dbReference type="EMBL" id="JACGWS010000018">
    <property type="protein sequence ID" value="MBC8757243.1"/>
    <property type="molecule type" value="Genomic_DNA"/>
</dbReference>
<evidence type="ECO:0000313" key="2">
    <source>
        <dbReference type="EMBL" id="MBC8757243.1"/>
    </source>
</evidence>
<sequence length="287" mass="32445">MVIVNTLEGQARVRLYIKDKNLYLTRSLSSQKFLEGKNNRFGDIGKVSWWEIHPVEAGKPEKGNRFSNDGFYISTKITEVLYRSPQAIELVKDEAHAVILYARAPSESSTTFVLTSGIDNHSSRALSLTARGDVGIYHLLLPNDETPIFQHFIPKGNLQPLPYKVGDHVGGGIVFWVNDDGSEGRVVALEDQDNEINWSEAKELCENLELNGFSDWYAPSISDLKYMEFNLDSAGLGDFNQEKPYWSSKAHDKTHAWTFKFKDHGTAIAHHKVNLYNTRAVRDIKAE</sequence>
<organism evidence="2 3">
    <name type="scientific">Kordia aestuariivivens</name>
    <dbReference type="NCBI Taxonomy" id="2759037"/>
    <lineage>
        <taxon>Bacteria</taxon>
        <taxon>Pseudomonadati</taxon>
        <taxon>Bacteroidota</taxon>
        <taxon>Flavobacteriia</taxon>
        <taxon>Flavobacteriales</taxon>
        <taxon>Flavobacteriaceae</taxon>
        <taxon>Kordia</taxon>
    </lineage>
</organism>
<dbReference type="Proteomes" id="UP000619238">
    <property type="component" value="Unassembled WGS sequence"/>
</dbReference>
<keyword evidence="3" id="KW-1185">Reference proteome</keyword>
<name>A0ABR7QFG1_9FLAO</name>
<evidence type="ECO:0000313" key="3">
    <source>
        <dbReference type="Proteomes" id="UP000619238"/>
    </source>
</evidence>
<accession>A0ABR7QFG1</accession>
<protein>
    <submittedName>
        <fullName evidence="2">DUF1566 domain-containing protein</fullName>
    </submittedName>
</protein>
<feature type="domain" description="Lcl C-terminal" evidence="1">
    <location>
        <begin position="192"/>
        <end position="282"/>
    </location>
</feature>
<dbReference type="RefSeq" id="WP_187564287.1">
    <property type="nucleotide sequence ID" value="NZ_JACGWS010000018.1"/>
</dbReference>
<evidence type="ECO:0000259" key="1">
    <source>
        <dbReference type="Pfam" id="PF07603"/>
    </source>
</evidence>
<reference evidence="2 3" key="1">
    <citation type="submission" date="2020-07" db="EMBL/GenBank/DDBJ databases">
        <title>Description of Kordia aestuariivivens sp. nov., isolated from a tidal flat.</title>
        <authorList>
            <person name="Park S."/>
            <person name="Yoon J.-H."/>
        </authorList>
    </citation>
    <scope>NUCLEOTIDE SEQUENCE [LARGE SCALE GENOMIC DNA]</scope>
    <source>
        <strain evidence="2 3">YSTF-M3</strain>
    </source>
</reference>
<comment type="caution">
    <text evidence="2">The sequence shown here is derived from an EMBL/GenBank/DDBJ whole genome shotgun (WGS) entry which is preliminary data.</text>
</comment>
<proteinExistence type="predicted"/>
<dbReference type="Pfam" id="PF07603">
    <property type="entry name" value="Lcl_C"/>
    <property type="match status" value="1"/>
</dbReference>
<dbReference type="InterPro" id="IPR011460">
    <property type="entry name" value="Lcl_C"/>
</dbReference>
<gene>
    <name evidence="2" type="ORF">H2O64_21415</name>
</gene>